<evidence type="ECO:0000313" key="2">
    <source>
        <dbReference type="EMBL" id="MBW0476700.1"/>
    </source>
</evidence>
<dbReference type="AlphaFoldDB" id="A0A9Q3C5S6"/>
<evidence type="ECO:0000313" key="3">
    <source>
        <dbReference type="Proteomes" id="UP000765509"/>
    </source>
</evidence>
<reference evidence="2" key="1">
    <citation type="submission" date="2021-03" db="EMBL/GenBank/DDBJ databases">
        <title>Draft genome sequence of rust myrtle Austropuccinia psidii MF-1, a brazilian biotype.</title>
        <authorList>
            <person name="Quecine M.C."/>
            <person name="Pachon D.M.R."/>
            <person name="Bonatelli M.L."/>
            <person name="Correr F.H."/>
            <person name="Franceschini L.M."/>
            <person name="Leite T.F."/>
            <person name="Margarido G.R.A."/>
            <person name="Almeida C.A."/>
            <person name="Ferrarezi J.A."/>
            <person name="Labate C.A."/>
        </authorList>
    </citation>
    <scope>NUCLEOTIDE SEQUENCE</scope>
    <source>
        <strain evidence="2">MF-1</strain>
    </source>
</reference>
<proteinExistence type="predicted"/>
<name>A0A9Q3C5S6_9BASI</name>
<evidence type="ECO:0000256" key="1">
    <source>
        <dbReference type="SAM" id="MobiDB-lite"/>
    </source>
</evidence>
<dbReference type="Proteomes" id="UP000765509">
    <property type="component" value="Unassembled WGS sequence"/>
</dbReference>
<keyword evidence="3" id="KW-1185">Reference proteome</keyword>
<comment type="caution">
    <text evidence="2">The sequence shown here is derived from an EMBL/GenBank/DDBJ whole genome shotgun (WGS) entry which is preliminary data.</text>
</comment>
<accession>A0A9Q3C5S6</accession>
<protein>
    <submittedName>
        <fullName evidence="2">Uncharacterized protein</fullName>
    </submittedName>
</protein>
<organism evidence="2 3">
    <name type="scientific">Austropuccinia psidii MF-1</name>
    <dbReference type="NCBI Taxonomy" id="1389203"/>
    <lineage>
        <taxon>Eukaryota</taxon>
        <taxon>Fungi</taxon>
        <taxon>Dikarya</taxon>
        <taxon>Basidiomycota</taxon>
        <taxon>Pucciniomycotina</taxon>
        <taxon>Pucciniomycetes</taxon>
        <taxon>Pucciniales</taxon>
        <taxon>Sphaerophragmiaceae</taxon>
        <taxon>Austropuccinia</taxon>
    </lineage>
</organism>
<sequence>MHGLVENCITLHQKQICIEGIGCKHVIFDENILPSLPSQKQLTEDVSRTLSYPSQSTEEETNSNYNTEDCLLSIDSTTLDNESEEISVDALEKQPKLIQVIGPRDPTLISSEINSNKILPFSRRKTKTNPTNLNLTPKRFNEAISSPNKEKWNLAIKKEIQNIEKLNMWTQN</sequence>
<feature type="region of interest" description="Disordered" evidence="1">
    <location>
        <begin position="43"/>
        <end position="64"/>
    </location>
</feature>
<dbReference type="EMBL" id="AVOT02004554">
    <property type="protein sequence ID" value="MBW0476700.1"/>
    <property type="molecule type" value="Genomic_DNA"/>
</dbReference>
<gene>
    <name evidence="2" type="ORF">O181_016415</name>
</gene>